<evidence type="ECO:0000313" key="1">
    <source>
        <dbReference type="EMBL" id="VFJ92709.1"/>
    </source>
</evidence>
<accession>A0A450UJI4</accession>
<sequence>MGFDTCTGSPKFIFFRYVNIPYHLVNHERHESDSFLDCGISGEVLALFLAELRLEPTKHDLVLVKQNECLVRLDSFAKLSGKRTSYLNRWYFLTPLNSRKPGLLQEHV</sequence>
<gene>
    <name evidence="1" type="ORF">BECKLFY1418B_GA0070995_103815</name>
</gene>
<organism evidence="1">
    <name type="scientific">Candidatus Kentrum sp. LFY</name>
    <dbReference type="NCBI Taxonomy" id="2126342"/>
    <lineage>
        <taxon>Bacteria</taxon>
        <taxon>Pseudomonadati</taxon>
        <taxon>Pseudomonadota</taxon>
        <taxon>Gammaproteobacteria</taxon>
        <taxon>Candidatus Kentrum</taxon>
    </lineage>
</organism>
<dbReference type="EMBL" id="CAADFF010000038">
    <property type="protein sequence ID" value="VFJ92709.1"/>
    <property type="molecule type" value="Genomic_DNA"/>
</dbReference>
<reference evidence="1" key="1">
    <citation type="submission" date="2019-02" db="EMBL/GenBank/DDBJ databases">
        <authorList>
            <person name="Gruber-Vodicka R. H."/>
            <person name="Seah K. B. B."/>
        </authorList>
    </citation>
    <scope>NUCLEOTIDE SEQUENCE</scope>
    <source>
        <strain evidence="1">BECK_M7</strain>
    </source>
</reference>
<dbReference type="AlphaFoldDB" id="A0A450UJI4"/>
<proteinExistence type="predicted"/>
<protein>
    <submittedName>
        <fullName evidence="1">Uncharacterized protein</fullName>
    </submittedName>
</protein>
<name>A0A450UJI4_9GAMM</name>